<evidence type="ECO:0000313" key="2">
    <source>
        <dbReference type="Proteomes" id="UP001169764"/>
    </source>
</evidence>
<dbReference type="Pfam" id="PF11136">
    <property type="entry name" value="DUF2889"/>
    <property type="match status" value="1"/>
</dbReference>
<proteinExistence type="predicted"/>
<protein>
    <submittedName>
        <fullName evidence="1">DUF2889 domain-containing protein</fullName>
    </submittedName>
</protein>
<name>A0ABT8Y910_9SPHN</name>
<dbReference type="InterPro" id="IPR021312">
    <property type="entry name" value="DUF2889"/>
</dbReference>
<accession>A0ABT8Y910</accession>
<evidence type="ECO:0000313" key="1">
    <source>
        <dbReference type="EMBL" id="MDO6414462.1"/>
    </source>
</evidence>
<reference evidence="1" key="1">
    <citation type="submission" date="2023-07" db="EMBL/GenBank/DDBJ databases">
        <authorList>
            <person name="Kim M."/>
        </authorList>
    </citation>
    <scope>NUCLEOTIDE SEQUENCE</scope>
    <source>
        <strain evidence="1">BIUV-7</strain>
    </source>
</reference>
<dbReference type="RefSeq" id="WP_303541634.1">
    <property type="nucleotide sequence ID" value="NZ_JAUOTP010000003.1"/>
</dbReference>
<dbReference type="Proteomes" id="UP001169764">
    <property type="component" value="Unassembled WGS sequence"/>
</dbReference>
<keyword evidence="2" id="KW-1185">Reference proteome</keyword>
<dbReference type="EMBL" id="JAUOTP010000003">
    <property type="protein sequence ID" value="MDO6414462.1"/>
    <property type="molecule type" value="Genomic_DNA"/>
</dbReference>
<sequence length="244" mass="26647">MRMAETGYRRRILIEPAPGRVVAELEDDYHRMVVALDHHDGVVTRVESDMKRGPWTSCPGAMDTLEQTFVGTTLADFVARGDKTLNCTHLYDLSLFAAAHAHDEAATAYDIVVTDAVDTVRCARLARNGVPLLEWHLEGDLFRFPADLAGTRLHALGPWIAGLDKAGAEAWRILRWATIIAQGRGMDIPAGLPATAFASGACFTFQPETAGRSFRRPGADIDFSAPGLEPMADRAARFNRSDAI</sequence>
<gene>
    <name evidence="1" type="ORF">Q4F19_08730</name>
</gene>
<comment type="caution">
    <text evidence="1">The sequence shown here is derived from an EMBL/GenBank/DDBJ whole genome shotgun (WGS) entry which is preliminary data.</text>
</comment>
<organism evidence="1 2">
    <name type="scientific">Sphingomonas natans</name>
    <dbReference type="NCBI Taxonomy" id="3063330"/>
    <lineage>
        <taxon>Bacteria</taxon>
        <taxon>Pseudomonadati</taxon>
        <taxon>Pseudomonadota</taxon>
        <taxon>Alphaproteobacteria</taxon>
        <taxon>Sphingomonadales</taxon>
        <taxon>Sphingomonadaceae</taxon>
        <taxon>Sphingomonas</taxon>
    </lineage>
</organism>